<evidence type="ECO:0000313" key="3">
    <source>
        <dbReference type="Proteomes" id="UP000299102"/>
    </source>
</evidence>
<proteinExistence type="predicted"/>
<evidence type="ECO:0000313" key="2">
    <source>
        <dbReference type="EMBL" id="GBP48718.1"/>
    </source>
</evidence>
<feature type="compositionally biased region" description="Polar residues" evidence="1">
    <location>
        <begin position="47"/>
        <end position="60"/>
    </location>
</feature>
<feature type="region of interest" description="Disordered" evidence="1">
    <location>
        <begin position="47"/>
        <end position="163"/>
    </location>
</feature>
<protein>
    <submittedName>
        <fullName evidence="2">Uncharacterized protein</fullName>
    </submittedName>
</protein>
<accession>A0A4C1WBE8</accession>
<dbReference type="AlphaFoldDB" id="A0A4C1WBE8"/>
<organism evidence="2 3">
    <name type="scientific">Eumeta variegata</name>
    <name type="common">Bagworm moth</name>
    <name type="synonym">Eumeta japonica</name>
    <dbReference type="NCBI Taxonomy" id="151549"/>
    <lineage>
        <taxon>Eukaryota</taxon>
        <taxon>Metazoa</taxon>
        <taxon>Ecdysozoa</taxon>
        <taxon>Arthropoda</taxon>
        <taxon>Hexapoda</taxon>
        <taxon>Insecta</taxon>
        <taxon>Pterygota</taxon>
        <taxon>Neoptera</taxon>
        <taxon>Endopterygota</taxon>
        <taxon>Lepidoptera</taxon>
        <taxon>Glossata</taxon>
        <taxon>Ditrysia</taxon>
        <taxon>Tineoidea</taxon>
        <taxon>Psychidae</taxon>
        <taxon>Oiketicinae</taxon>
        <taxon>Eumeta</taxon>
    </lineage>
</organism>
<evidence type="ECO:0000256" key="1">
    <source>
        <dbReference type="SAM" id="MobiDB-lite"/>
    </source>
</evidence>
<gene>
    <name evidence="2" type="ORF">EVAR_88179_1</name>
</gene>
<comment type="caution">
    <text evidence="2">The sequence shown here is derived from an EMBL/GenBank/DDBJ whole genome shotgun (WGS) entry which is preliminary data.</text>
</comment>
<sequence>MSLYATERDQRWCPFCETGGHVLTLCGQFIATSHYLFLCFNAPSARRSGQTAGPSRQQCRSAHPMGGGAGKIRPRNDSPRSGVSGSRRAHSKLSRPRGSNYKRYRDQEPSRQCKIGSPGDFMRRPRDSLPLSPPSSSPLNYVVAQASPPNEGGERNTSAFSSN</sequence>
<keyword evidence="3" id="KW-1185">Reference proteome</keyword>
<dbReference type="Proteomes" id="UP000299102">
    <property type="component" value="Unassembled WGS sequence"/>
</dbReference>
<dbReference type="EMBL" id="BGZK01000529">
    <property type="protein sequence ID" value="GBP48718.1"/>
    <property type="molecule type" value="Genomic_DNA"/>
</dbReference>
<reference evidence="2 3" key="1">
    <citation type="journal article" date="2019" name="Commun. Biol.">
        <title>The bagworm genome reveals a unique fibroin gene that provides high tensile strength.</title>
        <authorList>
            <person name="Kono N."/>
            <person name="Nakamura H."/>
            <person name="Ohtoshi R."/>
            <person name="Tomita M."/>
            <person name="Numata K."/>
            <person name="Arakawa K."/>
        </authorList>
    </citation>
    <scope>NUCLEOTIDE SEQUENCE [LARGE SCALE GENOMIC DNA]</scope>
</reference>
<name>A0A4C1WBE8_EUMVA</name>